<proteinExistence type="inferred from homology"/>
<dbReference type="RefSeq" id="WP_108114101.1">
    <property type="nucleotide sequence ID" value="NZ_QBKT01000002.1"/>
</dbReference>
<dbReference type="Gene3D" id="3.30.300.30">
    <property type="match status" value="1"/>
</dbReference>
<dbReference type="SMART" id="SM00823">
    <property type="entry name" value="PKS_PP"/>
    <property type="match status" value="1"/>
</dbReference>
<comment type="similarity">
    <text evidence="2">Belongs to the ATP-dependent AMP-binding enzyme family.</text>
</comment>
<dbReference type="PANTHER" id="PTHR45527">
    <property type="entry name" value="NONRIBOSOMAL PEPTIDE SYNTHETASE"/>
    <property type="match status" value="1"/>
</dbReference>
<dbReference type="Pfam" id="PF00501">
    <property type="entry name" value="AMP-binding"/>
    <property type="match status" value="1"/>
</dbReference>
<dbReference type="Gene3D" id="1.10.1200.10">
    <property type="entry name" value="ACP-like"/>
    <property type="match status" value="1"/>
</dbReference>
<comment type="caution">
    <text evidence="6">The sequence shown here is derived from an EMBL/GenBank/DDBJ whole genome shotgun (WGS) entry which is preliminary data.</text>
</comment>
<organism evidence="6 7">
    <name type="scientific">Kordia periserrulae</name>
    <dbReference type="NCBI Taxonomy" id="701523"/>
    <lineage>
        <taxon>Bacteria</taxon>
        <taxon>Pseudomonadati</taxon>
        <taxon>Bacteroidota</taxon>
        <taxon>Flavobacteriia</taxon>
        <taxon>Flavobacteriales</taxon>
        <taxon>Flavobacteriaceae</taxon>
        <taxon>Kordia</taxon>
    </lineage>
</organism>
<dbReference type="Gene3D" id="2.30.38.10">
    <property type="entry name" value="Luciferase, Domain 3"/>
    <property type="match status" value="1"/>
</dbReference>
<dbReference type="GO" id="GO:0044550">
    <property type="term" value="P:secondary metabolite biosynthetic process"/>
    <property type="evidence" value="ECO:0007669"/>
    <property type="project" value="TreeGrafter"/>
</dbReference>
<dbReference type="OrthoDB" id="605930at2"/>
<dbReference type="CDD" id="cd05930">
    <property type="entry name" value="A_NRPS"/>
    <property type="match status" value="1"/>
</dbReference>
<evidence type="ECO:0000259" key="5">
    <source>
        <dbReference type="PROSITE" id="PS50075"/>
    </source>
</evidence>
<dbReference type="EMBL" id="QBKT01000002">
    <property type="protein sequence ID" value="PTX63147.1"/>
    <property type="molecule type" value="Genomic_DNA"/>
</dbReference>
<feature type="domain" description="Carrier" evidence="5">
    <location>
        <begin position="1038"/>
        <end position="1114"/>
    </location>
</feature>
<dbReference type="Gene3D" id="3.30.559.30">
    <property type="entry name" value="Nonribosomal peptide synthetase, condensation domain"/>
    <property type="match status" value="1"/>
</dbReference>
<evidence type="ECO:0000313" key="6">
    <source>
        <dbReference type="EMBL" id="PTX63147.1"/>
    </source>
</evidence>
<evidence type="ECO:0000256" key="2">
    <source>
        <dbReference type="ARBA" id="ARBA00006432"/>
    </source>
</evidence>
<dbReference type="FunFam" id="3.30.300.30:FF:000010">
    <property type="entry name" value="Enterobactin synthetase component F"/>
    <property type="match status" value="1"/>
</dbReference>
<keyword evidence="7" id="KW-1185">Reference proteome</keyword>
<dbReference type="GO" id="GO:0003824">
    <property type="term" value="F:catalytic activity"/>
    <property type="evidence" value="ECO:0007669"/>
    <property type="project" value="InterPro"/>
</dbReference>
<dbReference type="CDD" id="cd19531">
    <property type="entry name" value="LCL_NRPS-like"/>
    <property type="match status" value="1"/>
</dbReference>
<keyword evidence="3" id="KW-0596">Phosphopantetheine</keyword>
<dbReference type="FunFam" id="3.40.50.980:FF:000001">
    <property type="entry name" value="Non-ribosomal peptide synthetase"/>
    <property type="match status" value="1"/>
</dbReference>
<dbReference type="GO" id="GO:0043041">
    <property type="term" value="P:amino acid activation for nonribosomal peptide biosynthetic process"/>
    <property type="evidence" value="ECO:0007669"/>
    <property type="project" value="TreeGrafter"/>
</dbReference>
<dbReference type="InterPro" id="IPR020806">
    <property type="entry name" value="PKS_PP-bd"/>
</dbReference>
<dbReference type="Proteomes" id="UP000244090">
    <property type="component" value="Unassembled WGS sequence"/>
</dbReference>
<sequence length="1120" mass="127535">MKELIAEIKSRAIQIAVVDGELEVISEDELDTAFIQKIKQHKQDLIHLLKEYNVEGTQNELIPVEIQKNYPLTNAQKRLWTVCQIDDNSKAYTISSIEFLQHVDFEIFKKSVASVIERHESLRTVFKEDENGEIRQWILPFGSIHFTVSLIDCTTKDIAENVAKNHIETEKYKAFDLENGPLMRTSLYQLSSKNFLFHINMHHIISDAISMHILLNDVMVCYAAYQQNKTPQLAPLPIQYKDYAVWQLNHKESSTYTTHQSYWLKRFSGDLPVLDLGSKNIRPKILTNNGAILHTLIDTSVTQKATEFVAENGGTLFLFLLSAWNVLLTRYASQNEIIIGTTVSDRNHVDLKNQVGFYMEALPLRTKINWETNFKTLYKQITEHTLLDFLHDSYPFDDLVSDLKLERDVSRNPLFDVMFTLDEDVPASVAITPEKETSIHETTTQTSFSKYDLDIKIRKVEGERLRLGITYNKDIYKENFIEQLMTNYCQLLEVLLSQTTETLGKINFLIESETTTYIEEFNKQTNAFPEIEFVTTLFEKNARKHSNSIALAVGSETLTYRELDEKSNQFANYLLSKGVSKGDYVPLYIERSLEMVVSILGIFKSGAVYIPIDVHLPKERMQYILNDIQANYLVTKPALENNIVPSSEMQILHVDFEQLALISSGYPNKKISGDSEAYIIYTSGTTEKPKGVVLSHQNLGTFLMNVEEHFKNISSQPLLASSGFDIFLFELFNPFLSGGTAILLKDTQVRDLDYLLSVLENVAAFHAVPVLMTQIVQFIKRNKIKDKYANVKELYIGGDEVPTHVLEDMYEVFPNATIHVFYGPTEGTVFVTTKNYERKNTNFKGAVIGTPNICSKIFILDDYENAVPFGVTGELCIGGFQVGKGYLNNQKLTSEKFIQNPFQPTEKIYKTGDLAQWLPDGNITFVGRRDNQVKIRGHRIELEEIVKRLQSKSEIDKAIVLVKGIQEQKELVAYIVSSETIDVLELRSFLSNTLPNYMIPSYFIRLQEFPQTANGKLDKQALPNPADVDLNATAKYIAPTNDIEETLATLWQNILHHHGKVSINDNFFSLGGDSIKAIRIISDINKKYGVKINVGFFFHQPTITSLASAISNQHKLTVQP</sequence>
<name>A0A2T6C4D4_9FLAO</name>
<dbReference type="InterPro" id="IPR023213">
    <property type="entry name" value="CAT-like_dom_sf"/>
</dbReference>
<dbReference type="PROSITE" id="PS50075">
    <property type="entry name" value="CARRIER"/>
    <property type="match status" value="1"/>
</dbReference>
<dbReference type="InterPro" id="IPR010071">
    <property type="entry name" value="AA_adenyl_dom"/>
</dbReference>
<dbReference type="Pfam" id="PF00668">
    <property type="entry name" value="Condensation"/>
    <property type="match status" value="1"/>
</dbReference>
<dbReference type="SUPFAM" id="SSF56801">
    <property type="entry name" value="Acetyl-CoA synthetase-like"/>
    <property type="match status" value="1"/>
</dbReference>
<dbReference type="InterPro" id="IPR045851">
    <property type="entry name" value="AMP-bd_C_sf"/>
</dbReference>
<dbReference type="InterPro" id="IPR006162">
    <property type="entry name" value="Ppantetheine_attach_site"/>
</dbReference>
<dbReference type="NCBIfam" id="TIGR01733">
    <property type="entry name" value="AA-adenyl-dom"/>
    <property type="match status" value="1"/>
</dbReference>
<dbReference type="AlphaFoldDB" id="A0A2T6C4D4"/>
<dbReference type="PROSITE" id="PS00012">
    <property type="entry name" value="PHOSPHOPANTETHEINE"/>
    <property type="match status" value="1"/>
</dbReference>
<dbReference type="GO" id="GO:0005829">
    <property type="term" value="C:cytosol"/>
    <property type="evidence" value="ECO:0007669"/>
    <property type="project" value="TreeGrafter"/>
</dbReference>
<evidence type="ECO:0000256" key="4">
    <source>
        <dbReference type="ARBA" id="ARBA00022553"/>
    </source>
</evidence>
<dbReference type="InterPro" id="IPR000873">
    <property type="entry name" value="AMP-dep_synth/lig_dom"/>
</dbReference>
<dbReference type="Gene3D" id="3.40.50.980">
    <property type="match status" value="2"/>
</dbReference>
<dbReference type="InterPro" id="IPR036736">
    <property type="entry name" value="ACP-like_sf"/>
</dbReference>
<dbReference type="PANTHER" id="PTHR45527:SF1">
    <property type="entry name" value="FATTY ACID SYNTHASE"/>
    <property type="match status" value="1"/>
</dbReference>
<protein>
    <submittedName>
        <fullName evidence="6">Amino acid adenylation domain-containing protein</fullName>
    </submittedName>
</protein>
<accession>A0A2T6C4D4</accession>
<comment type="cofactor">
    <cofactor evidence="1">
        <name>pantetheine 4'-phosphate</name>
        <dbReference type="ChEBI" id="CHEBI:47942"/>
    </cofactor>
</comment>
<dbReference type="Pfam" id="PF00550">
    <property type="entry name" value="PP-binding"/>
    <property type="match status" value="1"/>
</dbReference>
<keyword evidence="4" id="KW-0597">Phosphoprotein</keyword>
<evidence type="ECO:0000256" key="3">
    <source>
        <dbReference type="ARBA" id="ARBA00022450"/>
    </source>
</evidence>
<dbReference type="SUPFAM" id="SSF47336">
    <property type="entry name" value="ACP-like"/>
    <property type="match status" value="1"/>
</dbReference>
<dbReference type="SUPFAM" id="SSF52777">
    <property type="entry name" value="CoA-dependent acyltransferases"/>
    <property type="match status" value="2"/>
</dbReference>
<dbReference type="FunFam" id="1.10.1200.10:FF:000005">
    <property type="entry name" value="Nonribosomal peptide synthetase 1"/>
    <property type="match status" value="1"/>
</dbReference>
<dbReference type="InterPro" id="IPR001242">
    <property type="entry name" value="Condensation_dom"/>
</dbReference>
<gene>
    <name evidence="6" type="ORF">C8N46_102550</name>
</gene>
<dbReference type="Gene3D" id="3.30.559.10">
    <property type="entry name" value="Chloramphenicol acetyltransferase-like domain"/>
    <property type="match status" value="1"/>
</dbReference>
<dbReference type="InterPro" id="IPR009081">
    <property type="entry name" value="PP-bd_ACP"/>
</dbReference>
<evidence type="ECO:0000313" key="7">
    <source>
        <dbReference type="Proteomes" id="UP000244090"/>
    </source>
</evidence>
<reference evidence="6 7" key="1">
    <citation type="submission" date="2018-04" db="EMBL/GenBank/DDBJ databases">
        <title>Genomic Encyclopedia of Archaeal and Bacterial Type Strains, Phase II (KMG-II): from individual species to whole genera.</title>
        <authorList>
            <person name="Goeker M."/>
        </authorList>
    </citation>
    <scope>NUCLEOTIDE SEQUENCE [LARGE SCALE GENOMIC DNA]</scope>
    <source>
        <strain evidence="6 7">DSM 25731</strain>
    </source>
</reference>
<dbReference type="GO" id="GO:0031177">
    <property type="term" value="F:phosphopantetheine binding"/>
    <property type="evidence" value="ECO:0007669"/>
    <property type="project" value="InterPro"/>
</dbReference>
<evidence type="ECO:0000256" key="1">
    <source>
        <dbReference type="ARBA" id="ARBA00001957"/>
    </source>
</evidence>